<dbReference type="Gene3D" id="2.60.120.230">
    <property type="match status" value="1"/>
</dbReference>
<proteinExistence type="inferred from homology"/>
<keyword evidence="2" id="KW-0479">Metal-binding</keyword>
<dbReference type="SUPFAM" id="SSF47862">
    <property type="entry name" value="Saposin"/>
    <property type="match status" value="1"/>
</dbReference>
<gene>
    <name evidence="10" type="primary">Necator_chrV.g17429</name>
    <name evidence="10" type="ORF">RB195_012639</name>
</gene>
<organism evidence="10 11">
    <name type="scientific">Necator americanus</name>
    <name type="common">Human hookworm</name>
    <dbReference type="NCBI Taxonomy" id="51031"/>
    <lineage>
        <taxon>Eukaryota</taxon>
        <taxon>Metazoa</taxon>
        <taxon>Ecdysozoa</taxon>
        <taxon>Nematoda</taxon>
        <taxon>Chromadorea</taxon>
        <taxon>Rhabditida</taxon>
        <taxon>Rhabditina</taxon>
        <taxon>Rhabditomorpha</taxon>
        <taxon>Strongyloidea</taxon>
        <taxon>Ancylostomatidae</taxon>
        <taxon>Bunostominae</taxon>
        <taxon>Necator</taxon>
    </lineage>
</organism>
<evidence type="ECO:0000256" key="8">
    <source>
        <dbReference type="SAM" id="SignalP"/>
    </source>
</evidence>
<keyword evidence="8" id="KW-0732">Signal</keyword>
<evidence type="ECO:0000256" key="6">
    <source>
        <dbReference type="ARBA" id="ARBA00023157"/>
    </source>
</evidence>
<keyword evidence="4" id="KW-0186">Copper</keyword>
<dbReference type="SMART" id="SM00664">
    <property type="entry name" value="DoH"/>
    <property type="match status" value="1"/>
</dbReference>
<sequence>MTTFLFPLLAAFLINVRGDGEVSTKLGPTVVHIGWKVDFADQSVLFTVTQARTPLTYVIIGFSDHGFYNNSDICIYRGGKLRDGYIDGRFQIQFDRSQDCQLEKRQGNRFQFRRRFTTCDPKDFAFEPGTTQFIIAGGYEFTRDFSSSTVMKDLRYGLLIDLDADSTNSLESEGAHFKILADNALIPNVVTTYWCVIKRIPAVLSVQKHHIIQINPYIKKGNENLVHHMEIFRCETDYEEEYSGYCDGLTMSATARSCSHVIAAWAMGEGPIYFPPEAGLPLGGEYGKDYIKVEIHYNNPGLLSGVVDNSGFELVVTTELREYDAGILEIGLIYSDANSIPPGQSAFPLTGHCVADCTSRLPSGGIHIFGSQLHAHLSGRKIFTSHYRHGVKIGEINRDNHYSPHWQHIVFIRPYVHVMPGDVLSTTCVYETLSKDVMTLGGYGIEDEMCVNYVYYFPAAEVEVCKSAIDNTTLHNYFKHEHGINNWDLPIHVKYESVDWTDENALSLKELYAVAPLNMHCYRNDGSLFPNHPTNWTAVPRPRIFTAPFLNNLHLLGFARMFLRLLILTAVYVHVYADANDANNGISCSFCRAGLASMTATIQSNPDLMGQLGDTISQGCDQVPNELQRRACRITLDDNFPLFLQNFLQQPGTTSGDFCKDMGYC</sequence>
<dbReference type="SMART" id="SM00741">
    <property type="entry name" value="SapB"/>
    <property type="match status" value="1"/>
</dbReference>
<dbReference type="PRINTS" id="PR00767">
    <property type="entry name" value="DBMONOXGNASE"/>
</dbReference>
<accession>A0ABR1DSJ7</accession>
<dbReference type="InterPro" id="IPR011001">
    <property type="entry name" value="Saposin-like"/>
</dbReference>
<evidence type="ECO:0000256" key="5">
    <source>
        <dbReference type="ARBA" id="ARBA00023033"/>
    </source>
</evidence>
<dbReference type="InterPro" id="IPR024548">
    <property type="entry name" value="Cu2_monoox_C"/>
</dbReference>
<comment type="caution">
    <text evidence="10">The sequence shown here is derived from an EMBL/GenBank/DDBJ whole genome shotgun (WGS) entry which is preliminary data.</text>
</comment>
<keyword evidence="11" id="KW-1185">Reference proteome</keyword>
<dbReference type="EMBL" id="JAVFWL010000005">
    <property type="protein sequence ID" value="KAK6753158.1"/>
    <property type="molecule type" value="Genomic_DNA"/>
</dbReference>
<evidence type="ECO:0000256" key="4">
    <source>
        <dbReference type="ARBA" id="ARBA00023008"/>
    </source>
</evidence>
<evidence type="ECO:0000313" key="11">
    <source>
        <dbReference type="Proteomes" id="UP001303046"/>
    </source>
</evidence>
<dbReference type="InterPro" id="IPR036939">
    <property type="entry name" value="Cu2_ascorb_mOase_N_sf"/>
</dbReference>
<reference evidence="10 11" key="1">
    <citation type="submission" date="2023-08" db="EMBL/GenBank/DDBJ databases">
        <title>A Necator americanus chromosomal reference genome.</title>
        <authorList>
            <person name="Ilik V."/>
            <person name="Petrzelkova K.J."/>
            <person name="Pardy F."/>
            <person name="Fuh T."/>
            <person name="Niatou-Singa F.S."/>
            <person name="Gouil Q."/>
            <person name="Baker L."/>
            <person name="Ritchie M.E."/>
            <person name="Jex A.R."/>
            <person name="Gazzola D."/>
            <person name="Li H."/>
            <person name="Toshio Fujiwara R."/>
            <person name="Zhan B."/>
            <person name="Aroian R.V."/>
            <person name="Pafco B."/>
            <person name="Schwarz E.M."/>
        </authorList>
    </citation>
    <scope>NUCLEOTIDE SEQUENCE [LARGE SCALE GENOMIC DNA]</scope>
    <source>
        <strain evidence="10 11">Aroian</strain>
        <tissue evidence="10">Whole animal</tissue>
    </source>
</reference>
<protein>
    <recommendedName>
        <fullName evidence="9">Saposin B-type domain-containing protein</fullName>
    </recommendedName>
</protein>
<dbReference type="InterPro" id="IPR008977">
    <property type="entry name" value="PHM/PNGase_F_dom_sf"/>
</dbReference>
<dbReference type="InterPro" id="IPR014784">
    <property type="entry name" value="Cu2_ascorb_mOase-like_C"/>
</dbReference>
<keyword evidence="6" id="KW-1015">Disulfide bond</keyword>
<dbReference type="SUPFAM" id="SSF49742">
    <property type="entry name" value="PHM/PNGase F"/>
    <property type="match status" value="2"/>
</dbReference>
<dbReference type="Pfam" id="PF03712">
    <property type="entry name" value="Cu2_monoox_C"/>
    <property type="match status" value="1"/>
</dbReference>
<dbReference type="Pfam" id="PF03351">
    <property type="entry name" value="DOMON"/>
    <property type="match status" value="1"/>
</dbReference>
<dbReference type="Proteomes" id="UP001303046">
    <property type="component" value="Unassembled WGS sequence"/>
</dbReference>
<dbReference type="Gene3D" id="2.60.120.310">
    <property type="entry name" value="Copper type II, ascorbate-dependent monooxygenase, N-terminal domain"/>
    <property type="match status" value="1"/>
</dbReference>
<dbReference type="PANTHER" id="PTHR10157:SF23">
    <property type="entry name" value="MOXD1 HOMOLOG 1"/>
    <property type="match status" value="1"/>
</dbReference>
<evidence type="ECO:0000256" key="7">
    <source>
        <dbReference type="ARBA" id="ARBA00023180"/>
    </source>
</evidence>
<dbReference type="InterPro" id="IPR000323">
    <property type="entry name" value="Cu2_ascorb_mOase_N"/>
</dbReference>
<dbReference type="PROSITE" id="PS00084">
    <property type="entry name" value="CU2_MONOOXYGENASE_1"/>
    <property type="match status" value="1"/>
</dbReference>
<dbReference type="InterPro" id="IPR008139">
    <property type="entry name" value="SaposinB_dom"/>
</dbReference>
<dbReference type="InterPro" id="IPR045266">
    <property type="entry name" value="DOH_DOMON"/>
</dbReference>
<dbReference type="PROSITE" id="PS50015">
    <property type="entry name" value="SAP_B"/>
    <property type="match status" value="1"/>
</dbReference>
<evidence type="ECO:0000313" key="10">
    <source>
        <dbReference type="EMBL" id="KAK6753158.1"/>
    </source>
</evidence>
<evidence type="ECO:0000256" key="1">
    <source>
        <dbReference type="ARBA" id="ARBA00010676"/>
    </source>
</evidence>
<evidence type="ECO:0000259" key="9">
    <source>
        <dbReference type="PROSITE" id="PS50015"/>
    </source>
</evidence>
<feature type="signal peptide" evidence="8">
    <location>
        <begin position="1"/>
        <end position="18"/>
    </location>
</feature>
<dbReference type="Pfam" id="PF01082">
    <property type="entry name" value="Cu2_monooxygen"/>
    <property type="match status" value="1"/>
</dbReference>
<dbReference type="InterPro" id="IPR005018">
    <property type="entry name" value="DOMON_domain"/>
</dbReference>
<evidence type="ECO:0000256" key="3">
    <source>
        <dbReference type="ARBA" id="ARBA00023002"/>
    </source>
</evidence>
<comment type="similarity">
    <text evidence="1">Belongs to the copper type II ascorbate-dependent monooxygenase family.</text>
</comment>
<dbReference type="InterPro" id="IPR000945">
    <property type="entry name" value="DBH-like"/>
</dbReference>
<keyword evidence="5" id="KW-0503">Monooxygenase</keyword>
<feature type="chain" id="PRO_5045240348" description="Saposin B-type domain-containing protein" evidence="8">
    <location>
        <begin position="19"/>
        <end position="665"/>
    </location>
</feature>
<keyword evidence="3" id="KW-0560">Oxidoreductase</keyword>
<dbReference type="InterPro" id="IPR028460">
    <property type="entry name" value="Tbh/DBH"/>
</dbReference>
<dbReference type="InterPro" id="IPR020611">
    <property type="entry name" value="Cu2_ascorb_mOase_CS-1"/>
</dbReference>
<keyword evidence="7" id="KW-0325">Glycoprotein</keyword>
<dbReference type="CDD" id="cd09631">
    <property type="entry name" value="DOMON_DOH"/>
    <property type="match status" value="1"/>
</dbReference>
<name>A0ABR1DSJ7_NECAM</name>
<dbReference type="Gene3D" id="1.10.225.10">
    <property type="entry name" value="Saposin-like"/>
    <property type="match status" value="1"/>
</dbReference>
<feature type="domain" description="Saposin B-type" evidence="9">
    <location>
        <begin position="584"/>
        <end position="665"/>
    </location>
</feature>
<evidence type="ECO:0000256" key="2">
    <source>
        <dbReference type="ARBA" id="ARBA00022723"/>
    </source>
</evidence>
<dbReference type="PANTHER" id="PTHR10157">
    <property type="entry name" value="DOPAMINE BETA HYDROXYLASE RELATED"/>
    <property type="match status" value="1"/>
</dbReference>